<evidence type="ECO:0000313" key="5">
    <source>
        <dbReference type="Proteomes" id="UP000000600"/>
    </source>
</evidence>
<name>A0DD24_PARTE</name>
<dbReference type="Pfam" id="PF00244">
    <property type="entry name" value="14-3-3"/>
    <property type="match status" value="1"/>
</dbReference>
<dbReference type="GO" id="GO:0007165">
    <property type="term" value="P:signal transduction"/>
    <property type="evidence" value="ECO:0000318"/>
    <property type="project" value="GO_Central"/>
</dbReference>
<dbReference type="Proteomes" id="UP000000600">
    <property type="component" value="Unassembled WGS sequence"/>
</dbReference>
<dbReference type="SMART" id="SM00101">
    <property type="entry name" value="14_3_3"/>
    <property type="match status" value="1"/>
</dbReference>
<feature type="site" description="Interaction with phosphoserine on interacting protein" evidence="2">
    <location>
        <position position="57"/>
    </location>
</feature>
<dbReference type="EMBL" id="CT868385">
    <property type="protein sequence ID" value="CAK80941.1"/>
    <property type="molecule type" value="Genomic_DNA"/>
</dbReference>
<dbReference type="SUPFAM" id="SSF48445">
    <property type="entry name" value="14-3-3 protein"/>
    <property type="match status" value="1"/>
</dbReference>
<dbReference type="CDD" id="cd08774">
    <property type="entry name" value="14-3-3"/>
    <property type="match status" value="1"/>
</dbReference>
<proteinExistence type="inferred from homology"/>
<dbReference type="STRING" id="5888.A0DD24"/>
<dbReference type="HOGENOM" id="CLU_058290_0_0_1"/>
<dbReference type="eggNOG" id="KOG0841">
    <property type="taxonomic scope" value="Eukaryota"/>
</dbReference>
<organism evidence="4 5">
    <name type="scientific">Paramecium tetraurelia</name>
    <dbReference type="NCBI Taxonomy" id="5888"/>
    <lineage>
        <taxon>Eukaryota</taxon>
        <taxon>Sar</taxon>
        <taxon>Alveolata</taxon>
        <taxon>Ciliophora</taxon>
        <taxon>Intramacronucleata</taxon>
        <taxon>Oligohymenophorea</taxon>
        <taxon>Peniculida</taxon>
        <taxon>Parameciidae</taxon>
        <taxon>Paramecium</taxon>
    </lineage>
</organism>
<evidence type="ECO:0000259" key="3">
    <source>
        <dbReference type="SMART" id="SM00101"/>
    </source>
</evidence>
<accession>A0DD24</accession>
<dbReference type="InterPro" id="IPR000308">
    <property type="entry name" value="14-3-3"/>
</dbReference>
<evidence type="ECO:0000256" key="1">
    <source>
        <dbReference type="ARBA" id="ARBA00006141"/>
    </source>
</evidence>
<dbReference type="GO" id="GO:0005737">
    <property type="term" value="C:cytoplasm"/>
    <property type="evidence" value="ECO:0000318"/>
    <property type="project" value="GO_Central"/>
</dbReference>
<dbReference type="OrthoDB" id="303294at2759"/>
<dbReference type="PRINTS" id="PR00305">
    <property type="entry name" value="1433ZETA"/>
</dbReference>
<protein>
    <recommendedName>
        <fullName evidence="3">14-3-3 domain-containing protein</fullName>
    </recommendedName>
</protein>
<evidence type="ECO:0000313" key="4">
    <source>
        <dbReference type="EMBL" id="CAK80941.1"/>
    </source>
</evidence>
<dbReference type="InterPro" id="IPR036815">
    <property type="entry name" value="14-3-3_dom_sf"/>
</dbReference>
<comment type="similarity">
    <text evidence="1">Belongs to the 14-3-3 family.</text>
</comment>
<feature type="domain" description="14-3-3" evidence="3">
    <location>
        <begin position="4"/>
        <end position="248"/>
    </location>
</feature>
<gene>
    <name evidence="4" type="ORF">GSPATT00015800001</name>
</gene>
<evidence type="ECO:0000256" key="2">
    <source>
        <dbReference type="PIRSR" id="PIRSR000868-1"/>
    </source>
</evidence>
<sequence>MILREDLVYMAKICEQAERFEDMFNFIRQVALMEQELLTEERNLLSISFKNCIGKLRTTLKILKIIDTNLLQDQLNDHLSQSKLIANYKQKIEDELILYCEDLIRVIDCNLVKKQYKSVDMMFFYKLKSDAFRYLSEFKTNDKKQFMLDEYSKTQKQVEEIFEKEISKTDPTYLGLALSQAVYTYEIFNDTVSACKIAQKAFDGALSELDQLSEDNYKDVTLIMQLLRDNLVLWESEQINELNNKEKE</sequence>
<dbReference type="PANTHER" id="PTHR18860">
    <property type="entry name" value="14-3-3 PROTEIN"/>
    <property type="match status" value="1"/>
</dbReference>
<dbReference type="AlphaFoldDB" id="A0DD24"/>
<dbReference type="OMA" id="CEQAERF"/>
<dbReference type="Gene3D" id="1.20.190.20">
    <property type="entry name" value="14-3-3 domain"/>
    <property type="match status" value="1"/>
</dbReference>
<feature type="site" description="Interaction with phosphoserine on interacting protein" evidence="2">
    <location>
        <position position="133"/>
    </location>
</feature>
<dbReference type="InParanoid" id="A0DD24"/>
<dbReference type="KEGG" id="ptm:GSPATT00015800001"/>
<dbReference type="InterPro" id="IPR023410">
    <property type="entry name" value="14-3-3_domain"/>
</dbReference>
<keyword evidence="5" id="KW-1185">Reference proteome</keyword>
<dbReference type="GeneID" id="5034123"/>
<reference evidence="4 5" key="1">
    <citation type="journal article" date="2006" name="Nature">
        <title>Global trends of whole-genome duplications revealed by the ciliate Paramecium tetraurelia.</title>
        <authorList>
            <consortium name="Genoscope"/>
            <person name="Aury J.-M."/>
            <person name="Jaillon O."/>
            <person name="Duret L."/>
            <person name="Noel B."/>
            <person name="Jubin C."/>
            <person name="Porcel B.M."/>
            <person name="Segurens B."/>
            <person name="Daubin V."/>
            <person name="Anthouard V."/>
            <person name="Aiach N."/>
            <person name="Arnaiz O."/>
            <person name="Billaut A."/>
            <person name="Beisson J."/>
            <person name="Blanc I."/>
            <person name="Bouhouche K."/>
            <person name="Camara F."/>
            <person name="Duharcourt S."/>
            <person name="Guigo R."/>
            <person name="Gogendeau D."/>
            <person name="Katinka M."/>
            <person name="Keller A.-M."/>
            <person name="Kissmehl R."/>
            <person name="Klotz C."/>
            <person name="Koll F."/>
            <person name="Le Moue A."/>
            <person name="Lepere C."/>
            <person name="Malinsky S."/>
            <person name="Nowacki M."/>
            <person name="Nowak J.K."/>
            <person name="Plattner H."/>
            <person name="Poulain J."/>
            <person name="Ruiz F."/>
            <person name="Serrano V."/>
            <person name="Zagulski M."/>
            <person name="Dessen P."/>
            <person name="Betermier M."/>
            <person name="Weissenbach J."/>
            <person name="Scarpelli C."/>
            <person name="Schachter V."/>
            <person name="Sperling L."/>
            <person name="Meyer E."/>
            <person name="Cohen J."/>
            <person name="Wincker P."/>
        </authorList>
    </citation>
    <scope>NUCLEOTIDE SEQUENCE [LARGE SCALE GENOMIC DNA]</scope>
    <source>
        <strain evidence="4 5">Stock d4-2</strain>
    </source>
</reference>
<dbReference type="PIRSF" id="PIRSF000868">
    <property type="entry name" value="14-3-3"/>
    <property type="match status" value="1"/>
</dbReference>
<dbReference type="GO" id="GO:0008104">
    <property type="term" value="P:intracellular protein localization"/>
    <property type="evidence" value="ECO:0000318"/>
    <property type="project" value="GO_Central"/>
</dbReference>
<dbReference type="RefSeq" id="XP_001448338.1">
    <property type="nucleotide sequence ID" value="XM_001448301.1"/>
</dbReference>